<dbReference type="EMBL" id="CP052766">
    <property type="protein sequence ID" value="QJR80124.1"/>
    <property type="molecule type" value="Genomic_DNA"/>
</dbReference>
<evidence type="ECO:0000313" key="1">
    <source>
        <dbReference type="EMBL" id="QJR80124.1"/>
    </source>
</evidence>
<reference evidence="2" key="1">
    <citation type="submission" date="2014-12" db="EMBL/GenBank/DDBJ databases">
        <title>Complete genome sequence of a multi-drug resistant Klebsiella pneumoniae.</title>
        <authorList>
            <person name="Hua X."/>
            <person name="Chen Q."/>
            <person name="Li X."/>
            <person name="Feng Y."/>
            <person name="Ruan Z."/>
            <person name="Yu Y."/>
        </authorList>
    </citation>
    <scope>NUCLEOTIDE SEQUENCE [LARGE SCALE GENOMIC DNA]</scope>
    <source>
        <strain evidence="2">5.12</strain>
    </source>
</reference>
<gene>
    <name evidence="1" type="ORF">CA267_004690</name>
</gene>
<reference evidence="1 2" key="2">
    <citation type="submission" date="2020-04" db="EMBL/GenBank/DDBJ databases">
        <title>Complete genome sequence of Alteromonas pelagimontana 5.12T.</title>
        <authorList>
            <person name="Sinha R.K."/>
            <person name="Krishnan K.P."/>
            <person name="Kurian J.P."/>
        </authorList>
    </citation>
    <scope>NUCLEOTIDE SEQUENCE [LARGE SCALE GENOMIC DNA]</scope>
    <source>
        <strain evidence="1 2">5.12</strain>
    </source>
</reference>
<protein>
    <submittedName>
        <fullName evidence="1">UPF0149 family protein</fullName>
    </submittedName>
</protein>
<dbReference type="OrthoDB" id="6383265at2"/>
<dbReference type="KEGG" id="apel:CA267_004690"/>
<organism evidence="1 2">
    <name type="scientific">Alteromonas pelagimontana</name>
    <dbReference type="NCBI Taxonomy" id="1858656"/>
    <lineage>
        <taxon>Bacteria</taxon>
        <taxon>Pseudomonadati</taxon>
        <taxon>Pseudomonadota</taxon>
        <taxon>Gammaproteobacteria</taxon>
        <taxon>Alteromonadales</taxon>
        <taxon>Alteromonadaceae</taxon>
        <taxon>Alteromonas/Salinimonas group</taxon>
        <taxon>Alteromonas</taxon>
    </lineage>
</organism>
<evidence type="ECO:0000313" key="2">
    <source>
        <dbReference type="Proteomes" id="UP000219285"/>
    </source>
</evidence>
<dbReference type="Proteomes" id="UP000219285">
    <property type="component" value="Chromosome"/>
</dbReference>
<dbReference type="InterPro" id="IPR011978">
    <property type="entry name" value="YgfB-like"/>
</dbReference>
<dbReference type="AlphaFoldDB" id="A0A6M4MAC9"/>
<proteinExistence type="predicted"/>
<sequence>MSDLKHLYANQEVATLLPDEYFTRGFIFAVATAPDIPLPEVWMPWLIQGQGNTLSTHIIDNLADGLMNTLRDCLQNMRDENKLLPEGCKWAKEKAGRRNLEHWLTGLLEGHRQLEPCWQKAWKLAQEKPEKAPLATGEDPAKRLRRCLKLFTLLADVELAKAARDEAQVSALEDNLPILYKQLPSMLAEYVRLAGELAQALPNQFEMFNPPK</sequence>
<keyword evidence="2" id="KW-1185">Reference proteome</keyword>
<dbReference type="RefSeq" id="WP_083638530.1">
    <property type="nucleotide sequence ID" value="NZ_CP052766.1"/>
</dbReference>
<name>A0A6M4MAC9_9ALTE</name>
<dbReference type="Pfam" id="PF03695">
    <property type="entry name" value="UPF0149"/>
    <property type="match status" value="1"/>
</dbReference>
<accession>A0A6M4MAC9</accession>